<accession>A0A812NGW2</accession>
<dbReference type="OrthoDB" id="406621at2759"/>
<comment type="caution">
    <text evidence="1">The sequence shown here is derived from an EMBL/GenBank/DDBJ whole genome shotgun (WGS) entry which is preliminary data.</text>
</comment>
<reference evidence="1" key="1">
    <citation type="submission" date="2021-02" db="EMBL/GenBank/DDBJ databases">
        <authorList>
            <person name="Dougan E. K."/>
            <person name="Rhodes N."/>
            <person name="Thang M."/>
            <person name="Chan C."/>
        </authorList>
    </citation>
    <scope>NUCLEOTIDE SEQUENCE</scope>
</reference>
<dbReference type="AlphaFoldDB" id="A0A812NGW2"/>
<keyword evidence="2" id="KW-1185">Reference proteome</keyword>
<evidence type="ECO:0000313" key="1">
    <source>
        <dbReference type="EMBL" id="CAE7287267.1"/>
    </source>
</evidence>
<evidence type="ECO:0000313" key="2">
    <source>
        <dbReference type="Proteomes" id="UP000604046"/>
    </source>
</evidence>
<name>A0A812NGW2_9DINO</name>
<sequence length="653" mass="73648">METGRKAKRLRGWQRQKVEAEVAAGEAASPDPWETGLGSDPCEMDQEPSALSTRLLELWCKGLVSATMVADLARCATLDGAGHPELVALGQAGSFSRHKGNISRDLLRLLGKRSRMTPAHLLKVQCLDPKSGTKDSAQAAMMLPHVVFAELGQFYPDEFHAVFATSGLASFWDGVEGVQDDRLDMHPIALDKRVQKKDRTIPLYIHADGVEYQQRDSLMCWSWGSLLNQKSSLDSHLHMAVWPKSATSEDTWTPMYELMRWSFEALLKGFHPTAGPNGEPLVKEFAKFAEDAGKPLFKGYRAVIWSIQGDQDFYSNVLHLPHWNNKFPCFECDCQRPVFKKQPCPLGKSVKELRWEKQSYEHFDTAAALRKGEAALGKGGRSHPLFSIPGVTTRLVRHDALHVVYGKGVGSHLLGSLLHYLCYYEGKGATCSVPPAQRLGVVFSEVQKVYQANKTACRLTNLRLSMFCDPLAPYKSHPFLGVKAAELKHLAPALLPVLKSLLTDLGKRHEQQMKQCLQAFCDLNDLFDQAPMFLSEEEYNRAWDLGIDQFCGLYADLHDWSILEERNLFHVVHKHHSYQHMILSSKDMNPRFHWNFRSEDYVGAMSRIAHSTAFGLKSTRISCKVADKWKLLLHFQLTRPGFCIGKEEEEEDP</sequence>
<dbReference type="EMBL" id="CAJNDS010001890">
    <property type="protein sequence ID" value="CAE7287267.1"/>
    <property type="molecule type" value="Genomic_DNA"/>
</dbReference>
<dbReference type="Proteomes" id="UP000604046">
    <property type="component" value="Unassembled WGS sequence"/>
</dbReference>
<organism evidence="1 2">
    <name type="scientific">Symbiodinium natans</name>
    <dbReference type="NCBI Taxonomy" id="878477"/>
    <lineage>
        <taxon>Eukaryota</taxon>
        <taxon>Sar</taxon>
        <taxon>Alveolata</taxon>
        <taxon>Dinophyceae</taxon>
        <taxon>Suessiales</taxon>
        <taxon>Symbiodiniaceae</taxon>
        <taxon>Symbiodinium</taxon>
    </lineage>
</organism>
<gene>
    <name evidence="1" type="ORF">SNAT2548_LOCUS15181</name>
</gene>
<proteinExistence type="predicted"/>
<protein>
    <submittedName>
        <fullName evidence="1">Uncharacterized protein</fullName>
    </submittedName>
</protein>